<keyword evidence="3" id="KW-1185">Reference proteome</keyword>
<dbReference type="GO" id="GO:0005975">
    <property type="term" value="P:carbohydrate metabolic process"/>
    <property type="evidence" value="ECO:0007669"/>
    <property type="project" value="UniProtKB-ARBA"/>
</dbReference>
<protein>
    <submittedName>
        <fullName evidence="2">DUF1735 domain-containing protein</fullName>
    </submittedName>
</protein>
<dbReference type="GO" id="GO:0004553">
    <property type="term" value="F:hydrolase activity, hydrolyzing O-glycosyl compounds"/>
    <property type="evidence" value="ECO:0007669"/>
    <property type="project" value="UniProtKB-ARBA"/>
</dbReference>
<reference evidence="2 3" key="1">
    <citation type="submission" date="2019-04" db="EMBL/GenBank/DDBJ databases">
        <title>Sphingobacterium olei sp. nov., isolated from oil-contaminated soil.</title>
        <authorList>
            <person name="Liu B."/>
        </authorList>
    </citation>
    <scope>NUCLEOTIDE SEQUENCE [LARGE SCALE GENOMIC DNA]</scope>
    <source>
        <strain evidence="2 3">HAL-9</strain>
    </source>
</reference>
<evidence type="ECO:0000313" key="2">
    <source>
        <dbReference type="EMBL" id="TJZ60648.1"/>
    </source>
</evidence>
<feature type="domain" description="BT-3987-like N-terminal" evidence="1">
    <location>
        <begin position="38"/>
        <end position="148"/>
    </location>
</feature>
<dbReference type="InterPro" id="IPR013728">
    <property type="entry name" value="BT_3987-like_N"/>
</dbReference>
<comment type="caution">
    <text evidence="2">The sequence shown here is derived from an EMBL/GenBank/DDBJ whole genome shotgun (WGS) entry which is preliminary data.</text>
</comment>
<organism evidence="2 3">
    <name type="scientific">Sphingobacterium olei</name>
    <dbReference type="NCBI Taxonomy" id="2571155"/>
    <lineage>
        <taxon>Bacteria</taxon>
        <taxon>Pseudomonadati</taxon>
        <taxon>Bacteroidota</taxon>
        <taxon>Sphingobacteriia</taxon>
        <taxon>Sphingobacteriales</taxon>
        <taxon>Sphingobacteriaceae</taxon>
        <taxon>Sphingobacterium</taxon>
    </lineage>
</organism>
<proteinExistence type="predicted"/>
<dbReference type="Gene3D" id="2.60.120.200">
    <property type="match status" value="1"/>
</dbReference>
<evidence type="ECO:0000313" key="3">
    <source>
        <dbReference type="Proteomes" id="UP000306808"/>
    </source>
</evidence>
<dbReference type="Proteomes" id="UP000306808">
    <property type="component" value="Unassembled WGS sequence"/>
</dbReference>
<dbReference type="Gene3D" id="2.60.40.1740">
    <property type="entry name" value="hypothetical protein (bacova_03559)"/>
    <property type="match status" value="1"/>
</dbReference>
<dbReference type="AlphaFoldDB" id="A0A4V5MME7"/>
<dbReference type="RefSeq" id="WP_136901492.1">
    <property type="nucleotide sequence ID" value="NZ_SUME01000004.1"/>
</dbReference>
<name>A0A4V5MME7_9SPHI</name>
<evidence type="ECO:0000259" key="1">
    <source>
        <dbReference type="Pfam" id="PF08522"/>
    </source>
</evidence>
<dbReference type="InterPro" id="IPR013320">
    <property type="entry name" value="ConA-like_dom_sf"/>
</dbReference>
<dbReference type="OrthoDB" id="2582440at2"/>
<accession>A0A4V5MME7</accession>
<dbReference type="Pfam" id="PF08522">
    <property type="entry name" value="BT_3987-like_N"/>
    <property type="match status" value="1"/>
</dbReference>
<sequence length="407" mass="45662">MNLLQIKNNLGILALSILCLFSCTKGDRFDYDKEAILLTGTEVNPMVRFVVENTPSTYTVTASATGKVAEDISIDFVYDETKLEEYNKNNNTNFYAVPSGAIVLEGSSGVIKAGSASSTGIDIKVVSIDQFIDGRTYVIPISIKNVSGGNLNVLESSRTIFLRISRVSNFYSLDMNNTALYSNFIFNDDQAVNLDKYTYEVKCYINNWHSTPEPISRLCSFTSKDEQRSNMLRFGENGQAINSLQWVNPGGSLISKTRFNTQQWYTISLSYDGSKFTMYVDGVPDSEMAGSGNVTFQRFELGMSWANYPSMQYFNGRIAEVRVWDKALTSGEIRNGICGVDPTSENLVAYWKFNEMEGHIFHDASGNGYDMDWSNTYRDNAGNGVLNRFDKRSAVRWLIDDNNKCTQ</sequence>
<dbReference type="SUPFAM" id="SSF49899">
    <property type="entry name" value="Concanavalin A-like lectins/glucanases"/>
    <property type="match status" value="1"/>
</dbReference>
<dbReference type="EMBL" id="SUME01000004">
    <property type="protein sequence ID" value="TJZ60648.1"/>
    <property type="molecule type" value="Genomic_DNA"/>
</dbReference>
<gene>
    <name evidence="2" type="ORF">FAZ15_11690</name>
</gene>
<dbReference type="Pfam" id="PF13385">
    <property type="entry name" value="Laminin_G_3"/>
    <property type="match status" value="1"/>
</dbReference>